<evidence type="ECO:0000256" key="1">
    <source>
        <dbReference type="SAM" id="MobiDB-lite"/>
    </source>
</evidence>
<dbReference type="Proteomes" id="UP001431783">
    <property type="component" value="Unassembled WGS sequence"/>
</dbReference>
<proteinExistence type="predicted"/>
<dbReference type="EMBL" id="JARQZJ010000021">
    <property type="protein sequence ID" value="KAK9873486.1"/>
    <property type="molecule type" value="Genomic_DNA"/>
</dbReference>
<gene>
    <name evidence="2" type="ORF">WA026_022897</name>
</gene>
<sequence length="159" mass="18312">MENYIKFKQVGGKLQLKKGIVSHKFKCQNVRKYKSERSAVKKRNLIKYFEKILSTDEENPSTSCLPKNPRDPLGFGNNNQSLETSRKHKAVQLKLKNKVIHKSTITEEKYSKRDEKTTSLKKADTVSIYSFSGAFSDMSTDKMYNPDQNSDTSDIYKSE</sequence>
<evidence type="ECO:0000313" key="3">
    <source>
        <dbReference type="Proteomes" id="UP001431783"/>
    </source>
</evidence>
<keyword evidence="3" id="KW-1185">Reference proteome</keyword>
<feature type="region of interest" description="Disordered" evidence="1">
    <location>
        <begin position="136"/>
        <end position="159"/>
    </location>
</feature>
<reference evidence="2 3" key="1">
    <citation type="submission" date="2023-03" db="EMBL/GenBank/DDBJ databases">
        <title>Genome insight into feeding habits of ladybird beetles.</title>
        <authorList>
            <person name="Li H.-S."/>
            <person name="Huang Y.-H."/>
            <person name="Pang H."/>
        </authorList>
    </citation>
    <scope>NUCLEOTIDE SEQUENCE [LARGE SCALE GENOMIC DNA]</scope>
    <source>
        <strain evidence="2">SYSU_2023b</strain>
        <tissue evidence="2">Whole body</tissue>
    </source>
</reference>
<dbReference type="AlphaFoldDB" id="A0AAW1TZ46"/>
<feature type="region of interest" description="Disordered" evidence="1">
    <location>
        <begin position="57"/>
        <end position="88"/>
    </location>
</feature>
<name>A0AAW1TZ46_9CUCU</name>
<comment type="caution">
    <text evidence="2">The sequence shown here is derived from an EMBL/GenBank/DDBJ whole genome shotgun (WGS) entry which is preliminary data.</text>
</comment>
<evidence type="ECO:0000313" key="2">
    <source>
        <dbReference type="EMBL" id="KAK9873486.1"/>
    </source>
</evidence>
<accession>A0AAW1TZ46</accession>
<organism evidence="2 3">
    <name type="scientific">Henosepilachna vigintioctopunctata</name>
    <dbReference type="NCBI Taxonomy" id="420089"/>
    <lineage>
        <taxon>Eukaryota</taxon>
        <taxon>Metazoa</taxon>
        <taxon>Ecdysozoa</taxon>
        <taxon>Arthropoda</taxon>
        <taxon>Hexapoda</taxon>
        <taxon>Insecta</taxon>
        <taxon>Pterygota</taxon>
        <taxon>Neoptera</taxon>
        <taxon>Endopterygota</taxon>
        <taxon>Coleoptera</taxon>
        <taxon>Polyphaga</taxon>
        <taxon>Cucujiformia</taxon>
        <taxon>Coccinelloidea</taxon>
        <taxon>Coccinellidae</taxon>
        <taxon>Epilachninae</taxon>
        <taxon>Epilachnini</taxon>
        <taxon>Henosepilachna</taxon>
    </lineage>
</organism>
<protein>
    <submittedName>
        <fullName evidence="2">Uncharacterized protein</fullName>
    </submittedName>
</protein>